<dbReference type="Proteomes" id="UP000034797">
    <property type="component" value="Unassembled WGS sequence"/>
</dbReference>
<accession>A0A0G1MYB8</accession>
<name>A0A0G1MYB8_9BACT</name>
<proteinExistence type="predicted"/>
<evidence type="ECO:0000313" key="2">
    <source>
        <dbReference type="Proteomes" id="UP000034797"/>
    </source>
</evidence>
<dbReference type="EMBL" id="LCJW01000022">
    <property type="protein sequence ID" value="KKT85772.1"/>
    <property type="molecule type" value="Genomic_DNA"/>
</dbReference>
<dbReference type="AlphaFoldDB" id="A0A0G1MYB8"/>
<sequence length="132" mass="15545">MEFGRQRSSEGNTPLELLICSEEFKTELYRGLLILGKKNVRKEYRHLWSEKHPYFGYCYVVTELLYHLSDKRVTPKVIPTDEGKHWYVELSNGEPLDLAKDQEYDYSTGVKRSFMTQTMSARTKQLKEIMGL</sequence>
<organism evidence="1 2">
    <name type="scientific">Candidatus Collierbacteria bacterium GW2011_GWA2_44_99</name>
    <dbReference type="NCBI Taxonomy" id="1618380"/>
    <lineage>
        <taxon>Bacteria</taxon>
        <taxon>Candidatus Collieribacteriota</taxon>
    </lineage>
</organism>
<protein>
    <submittedName>
        <fullName evidence="1">Uncharacterized protein</fullName>
    </submittedName>
</protein>
<reference evidence="1 2" key="1">
    <citation type="journal article" date="2015" name="Nature">
        <title>rRNA introns, odd ribosomes, and small enigmatic genomes across a large radiation of phyla.</title>
        <authorList>
            <person name="Brown C.T."/>
            <person name="Hug L.A."/>
            <person name="Thomas B.C."/>
            <person name="Sharon I."/>
            <person name="Castelle C.J."/>
            <person name="Singh A."/>
            <person name="Wilkins M.J."/>
            <person name="Williams K.H."/>
            <person name="Banfield J.F."/>
        </authorList>
    </citation>
    <scope>NUCLEOTIDE SEQUENCE [LARGE SCALE GENOMIC DNA]</scope>
</reference>
<evidence type="ECO:0000313" key="1">
    <source>
        <dbReference type="EMBL" id="KKT85772.1"/>
    </source>
</evidence>
<gene>
    <name evidence="1" type="ORF">UW84_C0022G0004</name>
</gene>
<comment type="caution">
    <text evidence="1">The sequence shown here is derived from an EMBL/GenBank/DDBJ whole genome shotgun (WGS) entry which is preliminary data.</text>
</comment>